<proteinExistence type="predicted"/>
<name>A0A7S2CMH1_9EUKA</name>
<reference evidence="2" key="1">
    <citation type="submission" date="2021-01" db="EMBL/GenBank/DDBJ databases">
        <authorList>
            <person name="Corre E."/>
            <person name="Pelletier E."/>
            <person name="Niang G."/>
            <person name="Scheremetjew M."/>
            <person name="Finn R."/>
            <person name="Kale V."/>
            <person name="Holt S."/>
            <person name="Cochrane G."/>
            <person name="Meng A."/>
            <person name="Brown T."/>
            <person name="Cohen L."/>
        </authorList>
    </citation>
    <scope>NUCLEOTIDE SEQUENCE</scope>
    <source>
        <strain evidence="2">UTEX LB 985</strain>
    </source>
</reference>
<gene>
    <name evidence="2" type="ORF">CBRE1094_LOCUS9946</name>
</gene>
<protein>
    <submittedName>
        <fullName evidence="2">Uncharacterized protein</fullName>
    </submittedName>
</protein>
<accession>A0A7S2CMH1</accession>
<organism evidence="2">
    <name type="scientific">Haptolina brevifila</name>
    <dbReference type="NCBI Taxonomy" id="156173"/>
    <lineage>
        <taxon>Eukaryota</taxon>
        <taxon>Haptista</taxon>
        <taxon>Haptophyta</taxon>
        <taxon>Prymnesiophyceae</taxon>
        <taxon>Prymnesiales</taxon>
        <taxon>Prymnesiaceae</taxon>
        <taxon>Haptolina</taxon>
    </lineage>
</organism>
<sequence>MSDPLVEPVTPAPAWPPKRSNFDLGGTDIQHLQASQNGTYDSEACGANFTILARPPGTGLGNRLAVMLVASAIGAALNQRVTVQWSLRRSSRKGGITYNMGTFLDACQMPSNLDFVDGPVNNTTTIVLPDQDGATCWWFPEVTYASWAQGWKRSRDCLSPHRGCTHRFPRPAACNVDEALFAMHFARAQAAVQPRIPLFNPPPRHYLALHVRRGNRFGTLALKNETLPLAVSINSLLPWMLVTEVDDKTRESYEEQMQAAGLTLFHPPPVSPNTSLASLPGFRDFFALHASCGVLVDATEWGGWVDSSFSSVAALAGGAPILLPQLSTHQNVPTILSAEHKYGLKAPIRHVFFADNKRSFIEESRAVCRSGWL</sequence>
<evidence type="ECO:0000313" key="2">
    <source>
        <dbReference type="EMBL" id="CAD9429553.1"/>
    </source>
</evidence>
<dbReference type="EMBL" id="HBGU01018299">
    <property type="protein sequence ID" value="CAD9429553.1"/>
    <property type="molecule type" value="Transcribed_RNA"/>
</dbReference>
<dbReference type="AlphaFoldDB" id="A0A7S2CMH1"/>
<evidence type="ECO:0000256" key="1">
    <source>
        <dbReference type="SAM" id="MobiDB-lite"/>
    </source>
</evidence>
<feature type="region of interest" description="Disordered" evidence="1">
    <location>
        <begin position="1"/>
        <end position="25"/>
    </location>
</feature>